<dbReference type="CDD" id="cd14014">
    <property type="entry name" value="STKc_PknB_like"/>
    <property type="match status" value="1"/>
</dbReference>
<dbReference type="GO" id="GO:0005524">
    <property type="term" value="F:ATP binding"/>
    <property type="evidence" value="ECO:0007669"/>
    <property type="project" value="UniProtKB-UniRule"/>
</dbReference>
<feature type="domain" description="Protein kinase" evidence="10">
    <location>
        <begin position="4"/>
        <end position="254"/>
    </location>
</feature>
<dbReference type="InterPro" id="IPR000719">
    <property type="entry name" value="Prot_kinase_dom"/>
</dbReference>
<dbReference type="PANTHER" id="PTHR43671">
    <property type="entry name" value="SERINE/THREONINE-PROTEIN KINASE NEK"/>
    <property type="match status" value="1"/>
</dbReference>
<evidence type="ECO:0000256" key="5">
    <source>
        <dbReference type="ARBA" id="ARBA00022777"/>
    </source>
</evidence>
<dbReference type="GO" id="GO:0004674">
    <property type="term" value="F:protein serine/threonine kinase activity"/>
    <property type="evidence" value="ECO:0007669"/>
    <property type="project" value="UniProtKB-KW"/>
</dbReference>
<dbReference type="Pfam" id="PF00069">
    <property type="entry name" value="Pkinase"/>
    <property type="match status" value="1"/>
</dbReference>
<keyword evidence="11" id="KW-0723">Serine/threonine-protein kinase</keyword>
<evidence type="ECO:0000256" key="8">
    <source>
        <dbReference type="SAM" id="MobiDB-lite"/>
    </source>
</evidence>
<keyword evidence="9" id="KW-0812">Transmembrane</keyword>
<evidence type="ECO:0000256" key="6">
    <source>
        <dbReference type="ARBA" id="ARBA00022840"/>
    </source>
</evidence>
<keyword evidence="4 7" id="KW-0547">Nucleotide-binding</keyword>
<evidence type="ECO:0000313" key="12">
    <source>
        <dbReference type="Proteomes" id="UP000000657"/>
    </source>
</evidence>
<dbReference type="PANTHER" id="PTHR43671:SF13">
    <property type="entry name" value="SERINE_THREONINE-PROTEIN KINASE NEK2"/>
    <property type="match status" value="1"/>
</dbReference>
<dbReference type="InterPro" id="IPR011009">
    <property type="entry name" value="Kinase-like_dom_sf"/>
</dbReference>
<dbReference type="InterPro" id="IPR017441">
    <property type="entry name" value="Protein_kinase_ATP_BS"/>
</dbReference>
<dbReference type="AlphaFoldDB" id="Q0RBQ3"/>
<evidence type="ECO:0000256" key="9">
    <source>
        <dbReference type="SAM" id="Phobius"/>
    </source>
</evidence>
<dbReference type="PROSITE" id="PS50011">
    <property type="entry name" value="PROTEIN_KINASE_DOM"/>
    <property type="match status" value="1"/>
</dbReference>
<protein>
    <recommendedName>
        <fullName evidence="2">non-specific serine/threonine protein kinase</fullName>
        <ecNumber evidence="2">2.7.11.1</ecNumber>
    </recommendedName>
</protein>
<feature type="transmembrane region" description="Helical" evidence="9">
    <location>
        <begin position="306"/>
        <end position="328"/>
    </location>
</feature>
<dbReference type="EC" id="2.7.11.1" evidence="2"/>
<feature type="region of interest" description="Disordered" evidence="8">
    <location>
        <begin position="337"/>
        <end position="411"/>
    </location>
</feature>
<dbReference type="InterPro" id="IPR008271">
    <property type="entry name" value="Ser/Thr_kinase_AS"/>
</dbReference>
<feature type="compositionally biased region" description="Basic residues" evidence="8">
    <location>
        <begin position="296"/>
        <end position="305"/>
    </location>
</feature>
<keyword evidence="5 11" id="KW-0418">Kinase</keyword>
<evidence type="ECO:0000256" key="7">
    <source>
        <dbReference type="PROSITE-ProRule" id="PRU10141"/>
    </source>
</evidence>
<proteinExistence type="inferred from homology"/>
<reference evidence="11 12" key="1">
    <citation type="journal article" date="2007" name="Genome Res.">
        <title>Genome characteristics of facultatively symbiotic Frankia sp. strains reflect host range and host plant biogeography.</title>
        <authorList>
            <person name="Normand P."/>
            <person name="Lapierre P."/>
            <person name="Tisa L.S."/>
            <person name="Gogarten J.P."/>
            <person name="Alloisio N."/>
            <person name="Bagnarol E."/>
            <person name="Bassi C.A."/>
            <person name="Berry A.M."/>
            <person name="Bickhart D.M."/>
            <person name="Choisne N."/>
            <person name="Couloux A."/>
            <person name="Cournoyer B."/>
            <person name="Cruveiller S."/>
            <person name="Daubin V."/>
            <person name="Demange N."/>
            <person name="Francino M.P."/>
            <person name="Goltsman E."/>
            <person name="Huang Y."/>
            <person name="Kopp O.R."/>
            <person name="Labarre L."/>
            <person name="Lapidus A."/>
            <person name="Lavire C."/>
            <person name="Marechal J."/>
            <person name="Martinez M."/>
            <person name="Mastronunzio J.E."/>
            <person name="Mullin B.C."/>
            <person name="Niemann J."/>
            <person name="Pujic P."/>
            <person name="Rawnsley T."/>
            <person name="Rouy Z."/>
            <person name="Schenowitz C."/>
            <person name="Sellstedt A."/>
            <person name="Tavares F."/>
            <person name="Tomkins J.P."/>
            <person name="Vallenet D."/>
            <person name="Valverde C."/>
            <person name="Wall L.G."/>
            <person name="Wang Y."/>
            <person name="Medigue C."/>
            <person name="Benson D.R."/>
        </authorList>
    </citation>
    <scope>NUCLEOTIDE SEQUENCE [LARGE SCALE GENOMIC DNA]</scope>
    <source>
        <strain evidence="12">DSM 45986 / CECT 9034 / ACN14a</strain>
    </source>
</reference>
<feature type="region of interest" description="Disordered" evidence="8">
    <location>
        <begin position="280"/>
        <end position="306"/>
    </location>
</feature>
<keyword evidence="12" id="KW-1185">Reference proteome</keyword>
<organism evidence="11 12">
    <name type="scientific">Frankia alni (strain DSM 45986 / CECT 9034 / ACN14a)</name>
    <dbReference type="NCBI Taxonomy" id="326424"/>
    <lineage>
        <taxon>Bacteria</taxon>
        <taxon>Bacillati</taxon>
        <taxon>Actinomycetota</taxon>
        <taxon>Actinomycetes</taxon>
        <taxon>Frankiales</taxon>
        <taxon>Frankiaceae</taxon>
        <taxon>Frankia</taxon>
    </lineage>
</organism>
<comment type="similarity">
    <text evidence="1">Belongs to the protein kinase superfamily. NEK Ser/Thr protein kinase family. NIMA subfamily.</text>
</comment>
<evidence type="ECO:0000256" key="3">
    <source>
        <dbReference type="ARBA" id="ARBA00022679"/>
    </source>
</evidence>
<dbReference type="KEGG" id="fal:FRAAL6508"/>
<dbReference type="Gene3D" id="3.30.200.20">
    <property type="entry name" value="Phosphorylase Kinase, domain 1"/>
    <property type="match status" value="1"/>
</dbReference>
<dbReference type="InterPro" id="IPR050660">
    <property type="entry name" value="NEK_Ser/Thr_kinase"/>
</dbReference>
<dbReference type="PROSITE" id="PS00107">
    <property type="entry name" value="PROTEIN_KINASE_ATP"/>
    <property type="match status" value="1"/>
</dbReference>
<dbReference type="Proteomes" id="UP000000657">
    <property type="component" value="Chromosome"/>
</dbReference>
<feature type="compositionally biased region" description="Low complexity" evidence="8">
    <location>
        <begin position="529"/>
        <end position="556"/>
    </location>
</feature>
<keyword evidence="9" id="KW-1133">Transmembrane helix</keyword>
<evidence type="ECO:0000256" key="2">
    <source>
        <dbReference type="ARBA" id="ARBA00012513"/>
    </source>
</evidence>
<dbReference type="SUPFAM" id="SSF56112">
    <property type="entry name" value="Protein kinase-like (PK-like)"/>
    <property type="match status" value="1"/>
</dbReference>
<feature type="region of interest" description="Disordered" evidence="8">
    <location>
        <begin position="527"/>
        <end position="556"/>
    </location>
</feature>
<name>Q0RBQ3_FRAAA</name>
<dbReference type="eggNOG" id="COG0515">
    <property type="taxonomic scope" value="Bacteria"/>
</dbReference>
<feature type="binding site" evidence="7">
    <location>
        <position position="32"/>
    </location>
    <ligand>
        <name>ATP</name>
        <dbReference type="ChEBI" id="CHEBI:30616"/>
    </ligand>
</feature>
<dbReference type="Gene3D" id="1.10.510.10">
    <property type="entry name" value="Transferase(Phosphotransferase) domain 1"/>
    <property type="match status" value="1"/>
</dbReference>
<dbReference type="STRING" id="326424.FRAAL6508"/>
<dbReference type="PROSITE" id="PS00108">
    <property type="entry name" value="PROTEIN_KINASE_ST"/>
    <property type="match status" value="1"/>
</dbReference>
<dbReference type="SMART" id="SM00220">
    <property type="entry name" value="S_TKc"/>
    <property type="match status" value="1"/>
</dbReference>
<keyword evidence="6 7" id="KW-0067">ATP-binding</keyword>
<keyword evidence="9" id="KW-0472">Membrane</keyword>
<sequence length="645" mass="63367">MGPYRLMGRLGSGGMGIVYLGVDDAGTRAAVKVMREEHTADTAFRHRFHREAAAVAAIDSPRVARLLAADVDGDQPWIATEYVAGPTLYSSVASGGPLSGEALWEVARGLAEALCAIHDADVVHRDLKPGNVMLAADGPKVIDFGIVAGLPGMMTASGVVMGSIGYLAPELLTTTRRPRPACDIFSWGLTVCFAASGRPPFGGGPLDALLYRTVHGEADLSGLPGPLRGVVAASLRKKPERRPDAHRVLSQIAATASAVAADGADAAVALPGGRLPVTRLRAAGAEPNPTLPRERRPARRPRTRRGVLVPGAGATAVAAAVTAAILLASAPAEPPNAIAAGGAAEPDATNSHPAGPTGHSPGGTSGGGRSSDGGGQSLIAAGPALHPGGDGPTPDDPTTDDPTAGYLAGAGPWGLAVPEAAGQPLPGGFRTGRKYLSAPPGSAAAYPAGTAAPPGAGTPTRAAGWVASTATWAGPAASLAGGTNPAPVTGATAGTTGGTGPAAAAAAQVSAGSAAVIREVDFPAPVAQAGPATTSASGTGTPATTPTTTPTTTPAGTAAAAASTARRIAATLTTASAATRTTSTCLPGGPWGPLQFTPGCGGAVALPAIFRAATAPPPWSTALAEGIPRLIAAAVSSEVPWDELD</sequence>
<evidence type="ECO:0000256" key="4">
    <source>
        <dbReference type="ARBA" id="ARBA00022741"/>
    </source>
</evidence>
<keyword evidence="3 11" id="KW-0808">Transferase</keyword>
<accession>Q0RBQ3</accession>
<feature type="compositionally biased region" description="Gly residues" evidence="8">
    <location>
        <begin position="360"/>
        <end position="376"/>
    </location>
</feature>
<evidence type="ECO:0000259" key="10">
    <source>
        <dbReference type="PROSITE" id="PS50011"/>
    </source>
</evidence>
<feature type="compositionally biased region" description="Low complexity" evidence="8">
    <location>
        <begin position="337"/>
        <end position="359"/>
    </location>
</feature>
<evidence type="ECO:0000313" key="11">
    <source>
        <dbReference type="EMBL" id="CAJ65131.1"/>
    </source>
</evidence>
<dbReference type="HOGENOM" id="CLU_424379_0_0_11"/>
<dbReference type="EMBL" id="CT573213">
    <property type="protein sequence ID" value="CAJ65131.1"/>
    <property type="molecule type" value="Genomic_DNA"/>
</dbReference>
<gene>
    <name evidence="11" type="ordered locus">FRAAL6508</name>
</gene>
<evidence type="ECO:0000256" key="1">
    <source>
        <dbReference type="ARBA" id="ARBA00010886"/>
    </source>
</evidence>